<dbReference type="RefSeq" id="WP_200128403.1">
    <property type="nucleotide sequence ID" value="NZ_CP054705.1"/>
</dbReference>
<keyword evidence="2" id="KW-0808">Transferase</keyword>
<evidence type="ECO:0000313" key="3">
    <source>
        <dbReference type="Proteomes" id="UP000595823"/>
    </source>
</evidence>
<dbReference type="GO" id="GO:0016747">
    <property type="term" value="F:acyltransferase activity, transferring groups other than amino-acyl groups"/>
    <property type="evidence" value="ECO:0007669"/>
    <property type="project" value="InterPro"/>
</dbReference>
<evidence type="ECO:0000313" key="2">
    <source>
        <dbReference type="EMBL" id="QQK75769.1"/>
    </source>
</evidence>
<organism evidence="2 3">
    <name type="scientific">Salicibibacter cibarius</name>
    <dbReference type="NCBI Taxonomy" id="2743000"/>
    <lineage>
        <taxon>Bacteria</taxon>
        <taxon>Bacillati</taxon>
        <taxon>Bacillota</taxon>
        <taxon>Bacilli</taxon>
        <taxon>Bacillales</taxon>
        <taxon>Bacillaceae</taxon>
        <taxon>Salicibibacter</taxon>
    </lineage>
</organism>
<dbReference type="InterPro" id="IPR016181">
    <property type="entry name" value="Acyl_CoA_acyltransferase"/>
</dbReference>
<keyword evidence="3" id="KW-1185">Reference proteome</keyword>
<sequence length="211" mass="24391">MDKVKESTEEVIIRPVTQNDIPTIRSIAVEGFGEDVAFKLEHYESQLSIFPEGQQCAEYNGTIIGASGSLIVTRDQFEKDHTLDDICNKGYIYNHNPEANHLYGIEVVVQSKYRHMKVGKQLYQARKDLCQQLQLESIVIGGRIPFYHKYAHQYSPSEYVDNVMKRKIYDPVMTFQLNNGFTFHRIMRGYLPEDKESCTNATLMEWKAPND</sequence>
<gene>
    <name evidence="2" type="ORF">HUG15_09455</name>
</gene>
<dbReference type="Gene3D" id="3.40.630.30">
    <property type="match status" value="1"/>
</dbReference>
<dbReference type="SUPFAM" id="SSF55729">
    <property type="entry name" value="Acyl-CoA N-acyltransferases (Nat)"/>
    <property type="match status" value="1"/>
</dbReference>
<reference evidence="2 3" key="1">
    <citation type="submission" date="2020-06" db="EMBL/GenBank/DDBJ databases">
        <title>Genomic analysis of Salicibibacter sp. NKC5-3.</title>
        <authorList>
            <person name="Oh Y.J."/>
        </authorList>
    </citation>
    <scope>NUCLEOTIDE SEQUENCE [LARGE SCALE GENOMIC DNA]</scope>
    <source>
        <strain evidence="2 3">NKC5-3</strain>
    </source>
</reference>
<dbReference type="AlphaFoldDB" id="A0A7T7CBF7"/>
<dbReference type="KEGG" id="scia:HUG15_09455"/>
<dbReference type="Proteomes" id="UP000595823">
    <property type="component" value="Chromosome"/>
</dbReference>
<dbReference type="Pfam" id="PF00583">
    <property type="entry name" value="Acetyltransf_1"/>
    <property type="match status" value="1"/>
</dbReference>
<feature type="domain" description="N-acetyltransferase" evidence="1">
    <location>
        <begin position="11"/>
        <end position="209"/>
    </location>
</feature>
<accession>A0A7T7CBF7</accession>
<proteinExistence type="predicted"/>
<dbReference type="InterPro" id="IPR000182">
    <property type="entry name" value="GNAT_dom"/>
</dbReference>
<dbReference type="EMBL" id="CP054705">
    <property type="protein sequence ID" value="QQK75769.1"/>
    <property type="molecule type" value="Genomic_DNA"/>
</dbReference>
<name>A0A7T7CBF7_9BACI</name>
<dbReference type="PROSITE" id="PS51186">
    <property type="entry name" value="GNAT"/>
    <property type="match status" value="1"/>
</dbReference>
<evidence type="ECO:0000259" key="1">
    <source>
        <dbReference type="PROSITE" id="PS51186"/>
    </source>
</evidence>
<protein>
    <submittedName>
        <fullName evidence="2">GNAT family N-acetyltransferase</fullName>
    </submittedName>
</protein>